<feature type="transmembrane region" description="Helical" evidence="13">
    <location>
        <begin position="102"/>
        <end position="120"/>
    </location>
</feature>
<dbReference type="Pfam" id="PF01554">
    <property type="entry name" value="MatE"/>
    <property type="match status" value="2"/>
</dbReference>
<name>A0ABT2T5L5_9FIRM</name>
<keyword evidence="6" id="KW-0050">Antiport</keyword>
<evidence type="ECO:0000313" key="14">
    <source>
        <dbReference type="EMBL" id="MCU6745044.1"/>
    </source>
</evidence>
<evidence type="ECO:0000313" key="15">
    <source>
        <dbReference type="Proteomes" id="UP001652432"/>
    </source>
</evidence>
<dbReference type="EMBL" id="JAOQKJ010000008">
    <property type="protein sequence ID" value="MCU6745044.1"/>
    <property type="molecule type" value="Genomic_DNA"/>
</dbReference>
<dbReference type="InterPro" id="IPR002528">
    <property type="entry name" value="MATE_fam"/>
</dbReference>
<evidence type="ECO:0000256" key="4">
    <source>
        <dbReference type="ARBA" id="ARBA00020268"/>
    </source>
</evidence>
<comment type="caution">
    <text evidence="14">The sequence shown here is derived from an EMBL/GenBank/DDBJ whole genome shotgun (WGS) entry which is preliminary data.</text>
</comment>
<keyword evidence="11 13" id="KW-0472">Membrane</keyword>
<evidence type="ECO:0000256" key="2">
    <source>
        <dbReference type="ARBA" id="ARBA00004651"/>
    </source>
</evidence>
<comment type="similarity">
    <text evidence="3">Belongs to the multi antimicrobial extrusion (MATE) (TC 2.A.66.1) family.</text>
</comment>
<feature type="transmembrane region" description="Helical" evidence="13">
    <location>
        <begin position="242"/>
        <end position="264"/>
    </location>
</feature>
<dbReference type="InterPro" id="IPR050222">
    <property type="entry name" value="MATE_MdtK"/>
</dbReference>
<proteinExistence type="inferred from homology"/>
<comment type="subcellular location">
    <subcellularLocation>
        <location evidence="2">Cell membrane</location>
        <topology evidence="2">Multi-pass membrane protein</topology>
    </subcellularLocation>
</comment>
<dbReference type="Proteomes" id="UP001652432">
    <property type="component" value="Unassembled WGS sequence"/>
</dbReference>
<feature type="transmembrane region" description="Helical" evidence="13">
    <location>
        <begin position="20"/>
        <end position="41"/>
    </location>
</feature>
<keyword evidence="9 13" id="KW-1133">Transmembrane helix</keyword>
<evidence type="ECO:0000256" key="6">
    <source>
        <dbReference type="ARBA" id="ARBA00022449"/>
    </source>
</evidence>
<dbReference type="PANTHER" id="PTHR43298">
    <property type="entry name" value="MULTIDRUG RESISTANCE PROTEIN NORM-RELATED"/>
    <property type="match status" value="1"/>
</dbReference>
<evidence type="ECO:0000256" key="13">
    <source>
        <dbReference type="SAM" id="Phobius"/>
    </source>
</evidence>
<evidence type="ECO:0000256" key="9">
    <source>
        <dbReference type="ARBA" id="ARBA00022989"/>
    </source>
</evidence>
<evidence type="ECO:0000256" key="10">
    <source>
        <dbReference type="ARBA" id="ARBA00023065"/>
    </source>
</evidence>
<evidence type="ECO:0000256" key="12">
    <source>
        <dbReference type="ARBA" id="ARBA00031636"/>
    </source>
</evidence>
<organism evidence="14 15">
    <name type="scientific">Suilimivivens aceti</name>
    <dbReference type="NCBI Taxonomy" id="2981774"/>
    <lineage>
        <taxon>Bacteria</taxon>
        <taxon>Bacillati</taxon>
        <taxon>Bacillota</taxon>
        <taxon>Clostridia</taxon>
        <taxon>Lachnospirales</taxon>
        <taxon>Lachnospiraceae</taxon>
        <taxon>Suilimivivens</taxon>
    </lineage>
</organism>
<keyword evidence="8 13" id="KW-0812">Transmembrane</keyword>
<feature type="transmembrane region" description="Helical" evidence="13">
    <location>
        <begin position="393"/>
        <end position="412"/>
    </location>
</feature>
<keyword evidence="5" id="KW-0813">Transport</keyword>
<evidence type="ECO:0000256" key="3">
    <source>
        <dbReference type="ARBA" id="ARBA00010199"/>
    </source>
</evidence>
<dbReference type="CDD" id="cd13144">
    <property type="entry name" value="MATE_like_4"/>
    <property type="match status" value="1"/>
</dbReference>
<dbReference type="InterPro" id="IPR048279">
    <property type="entry name" value="MdtK-like"/>
</dbReference>
<feature type="transmembrane region" description="Helical" evidence="13">
    <location>
        <begin position="325"/>
        <end position="344"/>
    </location>
</feature>
<protein>
    <recommendedName>
        <fullName evidence="4">Probable multidrug resistance protein NorM</fullName>
    </recommendedName>
    <alternativeName>
        <fullName evidence="12">Multidrug-efflux transporter</fullName>
    </alternativeName>
</protein>
<comment type="function">
    <text evidence="1">Multidrug efflux pump.</text>
</comment>
<accession>A0ABT2T5L5</accession>
<evidence type="ECO:0000256" key="5">
    <source>
        <dbReference type="ARBA" id="ARBA00022448"/>
    </source>
</evidence>
<keyword evidence="15" id="KW-1185">Reference proteome</keyword>
<dbReference type="PANTHER" id="PTHR43298:SF2">
    <property type="entry name" value="FMN_FAD EXPORTER YEEO-RELATED"/>
    <property type="match status" value="1"/>
</dbReference>
<evidence type="ECO:0000256" key="7">
    <source>
        <dbReference type="ARBA" id="ARBA00022475"/>
    </source>
</evidence>
<reference evidence="14 15" key="1">
    <citation type="journal article" date="2021" name="ISME Commun">
        <title>Automated analysis of genomic sequences facilitates high-throughput and comprehensive description of bacteria.</title>
        <authorList>
            <person name="Hitch T.C.A."/>
        </authorList>
    </citation>
    <scope>NUCLEOTIDE SEQUENCE [LARGE SCALE GENOMIC DNA]</scope>
    <source>
        <strain evidence="14 15">Sanger_18</strain>
    </source>
</reference>
<evidence type="ECO:0000256" key="8">
    <source>
        <dbReference type="ARBA" id="ARBA00022692"/>
    </source>
</evidence>
<evidence type="ECO:0000256" key="11">
    <source>
        <dbReference type="ARBA" id="ARBA00023136"/>
    </source>
</evidence>
<feature type="transmembrane region" description="Helical" evidence="13">
    <location>
        <begin position="364"/>
        <end position="386"/>
    </location>
</feature>
<keyword evidence="7" id="KW-1003">Cell membrane</keyword>
<gene>
    <name evidence="14" type="ORF">OCV77_11150</name>
</gene>
<feature type="transmembrane region" description="Helical" evidence="13">
    <location>
        <begin position="199"/>
        <end position="221"/>
    </location>
</feature>
<feature type="transmembrane region" description="Helical" evidence="13">
    <location>
        <begin position="61"/>
        <end position="82"/>
    </location>
</feature>
<evidence type="ECO:0000256" key="1">
    <source>
        <dbReference type="ARBA" id="ARBA00003408"/>
    </source>
</evidence>
<feature type="transmembrane region" description="Helical" evidence="13">
    <location>
        <begin position="169"/>
        <end position="193"/>
    </location>
</feature>
<feature type="transmembrane region" description="Helical" evidence="13">
    <location>
        <begin position="140"/>
        <end position="157"/>
    </location>
</feature>
<dbReference type="PIRSF" id="PIRSF006603">
    <property type="entry name" value="DinF"/>
    <property type="match status" value="1"/>
</dbReference>
<keyword evidence="10" id="KW-0406">Ion transport</keyword>
<feature type="transmembrane region" description="Helical" evidence="13">
    <location>
        <begin position="424"/>
        <end position="443"/>
    </location>
</feature>
<sequence length="466" mass="50904">MEENLKSEENKMGVMPVNRLLIEMSLPMMISMLVQALYNVVDSIFVSRINENALTAVSLAFPIQSLMIAVGTGTGVGVNALLSKSLGEKNTERANKVAENGVFLAALSYLLFLIVGLTVVKPFYAGQTTDQEIFAYGYEYLTVVCCFSLGMYAQFIFERLLQSTGKTIFTMFTQGTGAIINIILDPILIFGYFGLPAMGVTGAAVATVIGQIVAAVLAFIINQKKNKEIHLDFRAFKPDVKIIGTIYAVGIPSIIMQAIGSVMTYGMNRILMVFSSTAAAVFGVYFKLQSFIFMPVFGLNNGMVPIIAYNYGAGKKDRLTKTMKLSIMYAVAIMAVGIVVFQIFPSQLFMMFDASETMLAIGVPALRTISLSFAFAGFCIVTGSVFQALGNGVYSMIVSIARQLIVLLPVAYLLSRTGNINAVWWAFPIAEVVSLLLTIFFLLRINRNIIDHIGDEHITKEGKEDD</sequence>
<dbReference type="NCBIfam" id="TIGR00797">
    <property type="entry name" value="matE"/>
    <property type="match status" value="1"/>
</dbReference>
<dbReference type="RefSeq" id="WP_262575152.1">
    <property type="nucleotide sequence ID" value="NZ_JAOQKJ010000008.1"/>
</dbReference>